<dbReference type="InterPro" id="IPR011050">
    <property type="entry name" value="Pectin_lyase_fold/virulence"/>
</dbReference>
<accession>A0A5M6CF99</accession>
<feature type="domain" description="Ig-like" evidence="3">
    <location>
        <begin position="585"/>
        <end position="671"/>
    </location>
</feature>
<dbReference type="Pfam" id="PF13585">
    <property type="entry name" value="CHU_C"/>
    <property type="match status" value="1"/>
</dbReference>
<reference evidence="4 5" key="1">
    <citation type="submission" date="2019-09" db="EMBL/GenBank/DDBJ databases">
        <title>Genome sequence and assembly of Taibaiella sp.</title>
        <authorList>
            <person name="Chhetri G."/>
        </authorList>
    </citation>
    <scope>NUCLEOTIDE SEQUENCE [LARGE SCALE GENOMIC DNA]</scope>
    <source>
        <strain evidence="4 5">KVB11</strain>
    </source>
</reference>
<proteinExistence type="predicted"/>
<evidence type="ECO:0000313" key="4">
    <source>
        <dbReference type="EMBL" id="KAA5533811.1"/>
    </source>
</evidence>
<feature type="signal peptide" evidence="2">
    <location>
        <begin position="1"/>
        <end position="24"/>
    </location>
</feature>
<dbReference type="Proteomes" id="UP000323632">
    <property type="component" value="Unassembled WGS sequence"/>
</dbReference>
<feature type="chain" id="PRO_5024312042" evidence="2">
    <location>
        <begin position="25"/>
        <end position="1474"/>
    </location>
</feature>
<evidence type="ECO:0000313" key="5">
    <source>
        <dbReference type="Proteomes" id="UP000323632"/>
    </source>
</evidence>
<dbReference type="InterPro" id="IPR006626">
    <property type="entry name" value="PbH1"/>
</dbReference>
<gene>
    <name evidence="4" type="ORF">F0919_14880</name>
</gene>
<comment type="caution">
    <text evidence="4">The sequence shown here is derived from an EMBL/GenBank/DDBJ whole genome shotgun (WGS) entry which is preliminary data.</text>
</comment>
<evidence type="ECO:0000259" key="3">
    <source>
        <dbReference type="PROSITE" id="PS50835"/>
    </source>
</evidence>
<organism evidence="4 5">
    <name type="scientific">Taibaiella lutea</name>
    <dbReference type="NCBI Taxonomy" id="2608001"/>
    <lineage>
        <taxon>Bacteria</taxon>
        <taxon>Pseudomonadati</taxon>
        <taxon>Bacteroidota</taxon>
        <taxon>Chitinophagia</taxon>
        <taxon>Chitinophagales</taxon>
        <taxon>Chitinophagaceae</taxon>
        <taxon>Taibaiella</taxon>
    </lineage>
</organism>
<dbReference type="InterPro" id="IPR007110">
    <property type="entry name" value="Ig-like_dom"/>
</dbReference>
<keyword evidence="5" id="KW-1185">Reference proteome</keyword>
<dbReference type="InterPro" id="IPR026341">
    <property type="entry name" value="T9SS_type_B"/>
</dbReference>
<dbReference type="SUPFAM" id="SSF51126">
    <property type="entry name" value="Pectin lyase-like"/>
    <property type="match status" value="1"/>
</dbReference>
<evidence type="ECO:0000256" key="1">
    <source>
        <dbReference type="ARBA" id="ARBA00022729"/>
    </source>
</evidence>
<evidence type="ECO:0000256" key="2">
    <source>
        <dbReference type="SAM" id="SignalP"/>
    </source>
</evidence>
<dbReference type="NCBIfam" id="TIGR04131">
    <property type="entry name" value="Bac_Flav_CTERM"/>
    <property type="match status" value="1"/>
</dbReference>
<dbReference type="EMBL" id="VWSH01000003">
    <property type="protein sequence ID" value="KAA5533811.1"/>
    <property type="molecule type" value="Genomic_DNA"/>
</dbReference>
<dbReference type="PROSITE" id="PS50835">
    <property type="entry name" value="IG_LIKE"/>
    <property type="match status" value="1"/>
</dbReference>
<keyword evidence="1 2" id="KW-0732">Signal</keyword>
<name>A0A5M6CF99_9BACT</name>
<protein>
    <submittedName>
        <fullName evidence="4">T9SS type B sorting domain-containing protein</fullName>
    </submittedName>
</protein>
<dbReference type="InterPro" id="IPR014755">
    <property type="entry name" value="Cu-Rt/internalin_Ig-like"/>
</dbReference>
<dbReference type="SMART" id="SM00710">
    <property type="entry name" value="PbH1"/>
    <property type="match status" value="8"/>
</dbReference>
<dbReference type="RefSeq" id="WP_150033557.1">
    <property type="nucleotide sequence ID" value="NZ_VWSH01000003.1"/>
</dbReference>
<dbReference type="Gene3D" id="2.60.40.1220">
    <property type="match status" value="5"/>
</dbReference>
<sequence>MKLKFTSVCSLFIALFAFPFIGKAQVSVTASAGIIGPTAYTTLKASFDAINSGTHQGNITITISANTTEPATASLNASGNGSASYTSVIIKPGAGTNPTISGSINNGPLVKLNGANNVTVDGSNNGSSSRNLGITNTSTTGSNAMIIGSVGNSAIHNDIIKNCNITNGTNASTAVIIGDAGTVGGPGYFNNITMQNNAVMKAFIGIYVYAVVATNNGNNTIITGNDMTSSAGNAIRLVGIYVQGADGVTVSNNQLGNFEAASAEFDRAIWFATATKNSAITGNSISNLAYTGTSSYAPIGLNISCGITNANITVSGNTVSGLTTSGTGNTMGIFSYSAMADVFISSNNIYNIKNTNTSGYGAAGIVLVATINNAATKVYNNFISDVAGYGFNGYDISDNGNGIVIDGGGGYDINFNTVAMTQSNLPALTGGHRSSAMLITANVTSTGSVNLRNNIFANLQTTGNANSRIVLSNLAGSGVFSAINRNDYYATSTNLSSTGTNASITNTIAQLQTSLGGNGSSVNILPVFAGVNDLHIPYPSNIPLNNLGTPIAGITTDIDGETRNATTPDIGADEIQCMPVNITLQPVPSIKCSGDTVMLVVNANNGTTYQWQQNTGSGFSNMSNSTIYNGVTNDTLYIYNVPATLNGSNYQCIISYAPGCSSVTSSAVALTINPGIIPTFTIPTPICNGSLAPVLPTTSNNGITGTWNPATVNNTATGTYTFTPTAGQCATTTTLTVTVNSIITPTFNVVSAICNGGAAPALPATSTNGITGTWNPATVDNTTTATYTFTPTAGQCAATATLTVNVNNNTLPVFTAIAPICNGSTVPILPATSTNGITGTWNPATVDNTSTATYTFTPTAGQCAVSTTLTVTVNPNITPTFTTIAPICNGAVAPALPATSNNGITGTWTPSTVSNTATATYTFTPTAGLCATPTTLTVTVNPNITPTFTVITSICNGATAPVLPTTSNNGITGIWSPATVSNTATGTYTFTPTPGLCASTTTLTITVNPIITPTFTAIAPICSGATAPVLPTTSNNGITGTWNPATISNATTTTYTFTPTPGLCATTTTLTVTVNPNIVPAFTAVAPICNGTPAPLLSTTSNNGIPGTWNPAIVSNTATATYTFTPAAGLCATTASMTITVKNVPAITVMQTICATEVPYTWNGIPNATTGTVYTTTAANGCDSIVTLQLTVLPPAVTVVFDTAACGSMIYKNVAYTHSTTLRDTFTNTFGCDSFILVSNLVIYPNTPQRKSLDTLGCNLVVFEGNTYASGTKLIDTFRNILGCDSVIRTVNIIIDNFELNLSVNPKEPYKGEMIDLVAYSDDNTFSVLSWSPAELFPVQQKVSYSIAANADGIIIVEGINEHGCTDTASVTYHVKPLDYGVFIPNAFTPNGDGNNEKFGPRFYMERAYAIKTLKIFNRYGQTVYSASNTPNGAWDGNLMNGSPADVGNYKYYMIVKFVDGTEKEFKGDLTLLR</sequence>